<dbReference type="InterPro" id="IPR002347">
    <property type="entry name" value="SDR_fam"/>
</dbReference>
<proteinExistence type="inferred from homology"/>
<dbReference type="EMBL" id="AWFB01000021">
    <property type="protein sequence ID" value="RAN33410.1"/>
    <property type="molecule type" value="Genomic_DNA"/>
</dbReference>
<dbReference type="Proteomes" id="UP000249123">
    <property type="component" value="Unassembled WGS sequence"/>
</dbReference>
<dbReference type="PROSITE" id="PS00061">
    <property type="entry name" value="ADH_SHORT"/>
    <property type="match status" value="1"/>
</dbReference>
<keyword evidence="5" id="KW-1185">Reference proteome</keyword>
<dbReference type="GO" id="GO:0016491">
    <property type="term" value="F:oxidoreductase activity"/>
    <property type="evidence" value="ECO:0007669"/>
    <property type="project" value="UniProtKB-KW"/>
</dbReference>
<protein>
    <submittedName>
        <fullName evidence="4">Oxidoreductase</fullName>
    </submittedName>
</protein>
<evidence type="ECO:0000256" key="2">
    <source>
        <dbReference type="ARBA" id="ARBA00023002"/>
    </source>
</evidence>
<dbReference type="Pfam" id="PF13561">
    <property type="entry name" value="adh_short_C2"/>
    <property type="match status" value="1"/>
</dbReference>
<keyword evidence="3" id="KW-0520">NAD</keyword>
<comment type="similarity">
    <text evidence="1">Belongs to the short-chain dehydrogenases/reductases (SDR) family.</text>
</comment>
<comment type="caution">
    <text evidence="4">The sequence shown here is derived from an EMBL/GenBank/DDBJ whole genome shotgun (WGS) entry which is preliminary data.</text>
</comment>
<reference evidence="4 5" key="1">
    <citation type="submission" date="2013-04" db="EMBL/GenBank/DDBJ databases">
        <title>Hyphomonas sp. T24B3 Genome Sequencing.</title>
        <authorList>
            <person name="Lai Q."/>
            <person name="Shao Z."/>
        </authorList>
    </citation>
    <scope>NUCLEOTIDE SEQUENCE [LARGE SCALE GENOMIC DNA]</scope>
    <source>
        <strain evidence="4 5">T24B3</strain>
    </source>
</reference>
<sequence length="245" mass="25700">MARLAGKTALITAAGAGIGLASAKAFAREGARVIATDINEAALKDLSNVTGVQTERLDVSDTAAIADICARHSEIDILFNVAGWVHHGTIEDCSREDWDRSFLLNLTSMYELCRAALPNMVAKGGGVILNMSSVASSITGAPNRFVYGATKAGVIGLTKAIAADYVGKNIRCNAICPGTVDTPSLQGRMKAQGDYETARQMFVSRQPMGRLGTAEEIAALAVYLASDEASFTTGCAHIIDGGWTN</sequence>
<name>A0A062U404_9PROT</name>
<dbReference type="STRING" id="1280941.HY2_13220"/>
<dbReference type="RefSeq" id="WP_034826507.1">
    <property type="nucleotide sequence ID" value="NZ_AWFA01000021.1"/>
</dbReference>
<dbReference type="FunFam" id="3.40.50.720:FF:000084">
    <property type="entry name" value="Short-chain dehydrogenase reductase"/>
    <property type="match status" value="1"/>
</dbReference>
<gene>
    <name evidence="4" type="ORF">HY3_13290</name>
</gene>
<accession>A0A062U404</accession>
<dbReference type="PANTHER" id="PTHR43477:SF4">
    <property type="entry name" value="DEHYDROGENASE_REDUCTASE SDR FAMILY MEMBER 6"/>
    <property type="match status" value="1"/>
</dbReference>
<dbReference type="CDD" id="cd05368">
    <property type="entry name" value="DHRS6_like_SDR_c"/>
    <property type="match status" value="1"/>
</dbReference>
<dbReference type="InterPro" id="IPR036291">
    <property type="entry name" value="NAD(P)-bd_dom_sf"/>
</dbReference>
<organism evidence="4 5">
    <name type="scientific">Hyphomonas pacifica</name>
    <dbReference type="NCBI Taxonomy" id="1280941"/>
    <lineage>
        <taxon>Bacteria</taxon>
        <taxon>Pseudomonadati</taxon>
        <taxon>Pseudomonadota</taxon>
        <taxon>Alphaproteobacteria</taxon>
        <taxon>Hyphomonadales</taxon>
        <taxon>Hyphomonadaceae</taxon>
        <taxon>Hyphomonas</taxon>
    </lineage>
</organism>
<evidence type="ECO:0000313" key="5">
    <source>
        <dbReference type="Proteomes" id="UP000249123"/>
    </source>
</evidence>
<keyword evidence="2" id="KW-0560">Oxidoreductase</keyword>
<dbReference type="PANTHER" id="PTHR43477">
    <property type="entry name" value="DIHYDROANTICAPSIN 7-DEHYDROGENASE"/>
    <property type="match status" value="1"/>
</dbReference>
<dbReference type="AlphaFoldDB" id="A0A062U404"/>
<dbReference type="InterPro" id="IPR051122">
    <property type="entry name" value="SDR_DHRS6-like"/>
</dbReference>
<dbReference type="PRINTS" id="PR00081">
    <property type="entry name" value="GDHRDH"/>
</dbReference>
<evidence type="ECO:0000256" key="3">
    <source>
        <dbReference type="ARBA" id="ARBA00023027"/>
    </source>
</evidence>
<dbReference type="eggNOG" id="COG1028">
    <property type="taxonomic scope" value="Bacteria"/>
</dbReference>
<accession>A0A328JW04</accession>
<evidence type="ECO:0000313" key="4">
    <source>
        <dbReference type="EMBL" id="RAN33410.1"/>
    </source>
</evidence>
<dbReference type="OrthoDB" id="9789398at2"/>
<dbReference type="InterPro" id="IPR020904">
    <property type="entry name" value="Sc_DH/Rdtase_CS"/>
</dbReference>
<evidence type="ECO:0000256" key="1">
    <source>
        <dbReference type="ARBA" id="ARBA00006484"/>
    </source>
</evidence>
<dbReference type="SUPFAM" id="SSF51735">
    <property type="entry name" value="NAD(P)-binding Rossmann-fold domains"/>
    <property type="match status" value="1"/>
</dbReference>
<dbReference type="PRINTS" id="PR00080">
    <property type="entry name" value="SDRFAMILY"/>
</dbReference>
<dbReference type="Gene3D" id="3.40.50.720">
    <property type="entry name" value="NAD(P)-binding Rossmann-like Domain"/>
    <property type="match status" value="1"/>
</dbReference>